<dbReference type="Proteomes" id="UP001375539">
    <property type="component" value="Unassembled WGS sequence"/>
</dbReference>
<keyword evidence="2" id="KW-1185">Reference proteome</keyword>
<evidence type="ECO:0000313" key="2">
    <source>
        <dbReference type="Proteomes" id="UP001375539"/>
    </source>
</evidence>
<evidence type="ECO:0000313" key="1">
    <source>
        <dbReference type="EMBL" id="MEJ8654994.1"/>
    </source>
</evidence>
<comment type="caution">
    <text evidence="1">The sequence shown here is derived from an EMBL/GenBank/DDBJ whole genome shotgun (WGS) entry which is preliminary data.</text>
</comment>
<proteinExistence type="predicted"/>
<protein>
    <submittedName>
        <fullName evidence="1">ATP/GTP-binding protein</fullName>
    </submittedName>
</protein>
<organism evidence="1 2">
    <name type="scientific">Streptomyces pratisoli</name>
    <dbReference type="NCBI Taxonomy" id="3139917"/>
    <lineage>
        <taxon>Bacteria</taxon>
        <taxon>Bacillati</taxon>
        <taxon>Actinomycetota</taxon>
        <taxon>Actinomycetes</taxon>
        <taxon>Kitasatosporales</taxon>
        <taxon>Streptomycetaceae</taxon>
        <taxon>Streptomyces</taxon>
    </lineage>
</organism>
<gene>
    <name evidence="1" type="ORF">WKI58_00310</name>
</gene>
<name>A0ACC6Q9E3_9ACTN</name>
<sequence length="275" mass="27551">MAAALALPLVLAAGPAAADPDVDVGGCDLESFCVGVGVDGNPGSSAGSDDKPAASKGNKPVCTVRKLDPQPPAGGALWGDQSPSDGAVYERVCLTGPGGTPVITTFVADGAAGVPAVDPAVVAQQAVDKMRLSGPDIASPRPAGKYIVGVPVWMWVQQSPSTFGPNTASATAGGVTVTATAKVTKIVWKMGDGSTVTCNGPGTPYKASYGKQDSPSCGHTYTRTSASRSGGAYALTATSTWTVDWQVSGSGESGQLTEIRQSQEQVAIGELQVVG</sequence>
<dbReference type="EMBL" id="JBBKAI010000001">
    <property type="protein sequence ID" value="MEJ8654994.1"/>
    <property type="molecule type" value="Genomic_DNA"/>
</dbReference>
<accession>A0ACC6Q9E3</accession>
<reference evidence="1" key="1">
    <citation type="submission" date="2024-03" db="EMBL/GenBank/DDBJ databases">
        <title>Novel Streptomyces species of biotechnological and ecological value are a feature of Machair soil.</title>
        <authorList>
            <person name="Prole J.R."/>
            <person name="Goodfellow M."/>
            <person name="Allenby N."/>
            <person name="Ward A.C."/>
        </authorList>
    </citation>
    <scope>NUCLEOTIDE SEQUENCE</scope>
    <source>
        <strain evidence="1">MS1.AVA.4</strain>
    </source>
</reference>